<gene>
    <name evidence="1" type="ORF">CFBP3840_P200005</name>
</gene>
<dbReference type="EMBL" id="LT963411">
    <property type="protein sequence ID" value="SOS42835.1"/>
    <property type="molecule type" value="Genomic_DNA"/>
</dbReference>
<reference evidence="1 2" key="1">
    <citation type="submission" date="2017-11" db="EMBL/GenBank/DDBJ databases">
        <authorList>
            <person name="Han C.G."/>
        </authorList>
    </citation>
    <scope>NUCLEOTIDE SEQUENCE [LARGE SCALE GENOMIC DNA]</scope>
    <source>
        <strain evidence="1">CFBP3840</strain>
        <plasmid evidence="2">Plasmid pp2</plasmid>
    </source>
</reference>
<evidence type="ECO:0000313" key="1">
    <source>
        <dbReference type="EMBL" id="SOS42835.1"/>
    </source>
</evidence>
<dbReference type="AlphaFoldDB" id="A0A2K4X3G2"/>
<accession>A0A2K4X3G2</accession>
<keyword evidence="1" id="KW-0614">Plasmid</keyword>
<name>A0A2K4X3G2_PSESX</name>
<evidence type="ECO:0000313" key="2">
    <source>
        <dbReference type="Proteomes" id="UP000238095"/>
    </source>
</evidence>
<organism evidence="1 2">
    <name type="scientific">Pseudomonas syringae</name>
    <dbReference type="NCBI Taxonomy" id="317"/>
    <lineage>
        <taxon>Bacteria</taxon>
        <taxon>Pseudomonadati</taxon>
        <taxon>Pseudomonadota</taxon>
        <taxon>Gammaproteobacteria</taxon>
        <taxon>Pseudomonadales</taxon>
        <taxon>Pseudomonadaceae</taxon>
        <taxon>Pseudomonas</taxon>
    </lineage>
</organism>
<proteinExistence type="predicted"/>
<geneLocation type="plasmid" evidence="1">
    <name>PP2</name>
</geneLocation>
<protein>
    <submittedName>
        <fullName evidence="1">Uncharacterized protein</fullName>
    </submittedName>
</protein>
<sequence>MANLRNLVNRRLEYARKPCVRLFPNSVAPPIGIDRDVQWRS</sequence>
<dbReference type="Proteomes" id="UP000238095">
    <property type="component" value="Plasmid PP2"/>
</dbReference>